<keyword evidence="1" id="KW-0732">Signal</keyword>
<comment type="caution">
    <text evidence="2">The sequence shown here is derived from an EMBL/GenBank/DDBJ whole genome shotgun (WGS) entry which is preliminary data.</text>
</comment>
<organism evidence="2 3">
    <name type="scientific">Acetobacter sicerae</name>
    <dbReference type="NCBI Taxonomy" id="85325"/>
    <lineage>
        <taxon>Bacteria</taxon>
        <taxon>Pseudomonadati</taxon>
        <taxon>Pseudomonadota</taxon>
        <taxon>Alphaproteobacteria</taxon>
        <taxon>Acetobacterales</taxon>
        <taxon>Acetobacteraceae</taxon>
        <taxon>Acetobacter</taxon>
    </lineage>
</organism>
<keyword evidence="3" id="KW-1185">Reference proteome</keyword>
<name>A0ABS8VVL0_9PROT</name>
<protein>
    <submittedName>
        <fullName evidence="2">Uncharacterized protein</fullName>
    </submittedName>
</protein>
<dbReference type="InterPro" id="IPR006311">
    <property type="entry name" value="TAT_signal"/>
</dbReference>
<dbReference type="EMBL" id="JAJSOJ010000044">
    <property type="protein sequence ID" value="MCE0744735.1"/>
    <property type="molecule type" value="Genomic_DNA"/>
</dbReference>
<sequence>MMRFFRQSFLGRLSAVALLAGVATASLSPQALAQELIRVVDPQGHQIGVLIRAPAARPVHVVPMQSLFENMDRMMAQQMAMMQKAEQRMLEVAQHTPAVAAPASGMTGGASYQSITSVSWSGNGATCSRTVTMSQNGQAAPIVHVSDAGNKAGCMQGRMIPSLQGETPAVPGLIHHSELVPAVDTGSTEDEAKRTSSHM</sequence>
<evidence type="ECO:0000256" key="1">
    <source>
        <dbReference type="SAM" id="SignalP"/>
    </source>
</evidence>
<reference evidence="2 3" key="1">
    <citation type="submission" date="2021-12" db="EMBL/GenBank/DDBJ databases">
        <title>Genome sequence of Acetobacter sicerae DmPark20a_162.</title>
        <authorList>
            <person name="Chaston J.M."/>
        </authorList>
    </citation>
    <scope>NUCLEOTIDE SEQUENCE [LARGE SCALE GENOMIC DNA]</scope>
    <source>
        <strain evidence="2 3">DmPark20a_162</strain>
    </source>
</reference>
<dbReference type="PROSITE" id="PS51318">
    <property type="entry name" value="TAT"/>
    <property type="match status" value="1"/>
</dbReference>
<feature type="chain" id="PRO_5045090625" evidence="1">
    <location>
        <begin position="34"/>
        <end position="199"/>
    </location>
</feature>
<gene>
    <name evidence="2" type="ORF">LWC05_12685</name>
</gene>
<feature type="signal peptide" evidence="1">
    <location>
        <begin position="1"/>
        <end position="33"/>
    </location>
</feature>
<dbReference type="RefSeq" id="WP_232878525.1">
    <property type="nucleotide sequence ID" value="NZ_JAJSOJ010000044.1"/>
</dbReference>
<evidence type="ECO:0000313" key="3">
    <source>
        <dbReference type="Proteomes" id="UP001521074"/>
    </source>
</evidence>
<accession>A0ABS8VVL0</accession>
<evidence type="ECO:0000313" key="2">
    <source>
        <dbReference type="EMBL" id="MCE0744735.1"/>
    </source>
</evidence>
<dbReference type="Proteomes" id="UP001521074">
    <property type="component" value="Unassembled WGS sequence"/>
</dbReference>
<proteinExistence type="predicted"/>